<accession>A0A177AUT4</accession>
<reference evidence="3 4" key="1">
    <citation type="submission" date="2016-04" db="EMBL/GenBank/DDBJ databases">
        <title>The genome of Intoshia linei affirms orthonectids as highly simplified spiralians.</title>
        <authorList>
            <person name="Mikhailov K.V."/>
            <person name="Slusarev G.S."/>
            <person name="Nikitin M.A."/>
            <person name="Logacheva M.D."/>
            <person name="Penin A."/>
            <person name="Aleoshin V."/>
            <person name="Panchin Y.V."/>
        </authorList>
    </citation>
    <scope>NUCLEOTIDE SEQUENCE [LARGE SCALE GENOMIC DNA]</scope>
    <source>
        <strain evidence="3">Intl2013</strain>
        <tissue evidence="3">Whole animal</tissue>
    </source>
</reference>
<gene>
    <name evidence="3" type="ORF">A3Q56_06523</name>
</gene>
<evidence type="ECO:0000313" key="4">
    <source>
        <dbReference type="Proteomes" id="UP000078046"/>
    </source>
</evidence>
<evidence type="ECO:0008006" key="5">
    <source>
        <dbReference type="Google" id="ProtNLM"/>
    </source>
</evidence>
<dbReference type="EMBL" id="LWCA01001160">
    <property type="protein sequence ID" value="OAF65755.1"/>
    <property type="molecule type" value="Genomic_DNA"/>
</dbReference>
<keyword evidence="1" id="KW-0812">Transmembrane</keyword>
<dbReference type="AlphaFoldDB" id="A0A177AUT4"/>
<name>A0A177AUT4_9BILA</name>
<evidence type="ECO:0000256" key="1">
    <source>
        <dbReference type="SAM" id="Phobius"/>
    </source>
</evidence>
<feature type="chain" id="PRO_5008056743" description="Lysosome-associated membrane glycoprotein 5" evidence="2">
    <location>
        <begin position="20"/>
        <end position="352"/>
    </location>
</feature>
<protein>
    <recommendedName>
        <fullName evidence="5">Lysosome-associated membrane glycoprotein 5</fullName>
    </recommendedName>
</protein>
<feature type="signal peptide" evidence="2">
    <location>
        <begin position="1"/>
        <end position="19"/>
    </location>
</feature>
<keyword evidence="4" id="KW-1185">Reference proteome</keyword>
<keyword evidence="1" id="KW-1133">Transmembrane helix</keyword>
<organism evidence="3 4">
    <name type="scientific">Intoshia linei</name>
    <dbReference type="NCBI Taxonomy" id="1819745"/>
    <lineage>
        <taxon>Eukaryota</taxon>
        <taxon>Metazoa</taxon>
        <taxon>Spiralia</taxon>
        <taxon>Lophotrochozoa</taxon>
        <taxon>Mesozoa</taxon>
        <taxon>Orthonectida</taxon>
        <taxon>Rhopaluridae</taxon>
        <taxon>Intoshia</taxon>
    </lineage>
</organism>
<evidence type="ECO:0000256" key="2">
    <source>
        <dbReference type="SAM" id="SignalP"/>
    </source>
</evidence>
<feature type="transmembrane region" description="Helical" evidence="1">
    <location>
        <begin position="317"/>
        <end position="341"/>
    </location>
</feature>
<comment type="caution">
    <text evidence="3">The sequence shown here is derived from an EMBL/GenBank/DDBJ whole genome shotgun (WGS) entry which is preliminary data.</text>
</comment>
<sequence>MKMLKTGIFFTFLIVSISSIDINVESKDKPIGSIDNPWVVMDDNKPCMTVAISIDAMNVLQTKISGVCRRSITLKKGKIEYSFNFENEGNEYYLSSAYYNSNLLTLNNFEMYLNESYSCNTVKASYMVENVIRSIQFTNVKILLNNKGVANWNKSKNRMCKLDQVGSYENPWLYKKDHSIHSVLAANIKVISEGEKTKNFTFGRPDLSYPVLLFTNGDFFVKLTFEFKKHKNHLASAVFNDGKNTYTLDKSLFYDETNEFAIYQCTSFKTRDIQSTTKEYKKHIIEISNVRFYLNSKGIDDWEGAREMCSEDIKSKYIIPIVVASIVLAFIIVTIILYMACKKKQDADYESL</sequence>
<keyword evidence="1" id="KW-0472">Membrane</keyword>
<proteinExistence type="predicted"/>
<evidence type="ECO:0000313" key="3">
    <source>
        <dbReference type="EMBL" id="OAF65755.1"/>
    </source>
</evidence>
<keyword evidence="2" id="KW-0732">Signal</keyword>
<dbReference type="Proteomes" id="UP000078046">
    <property type="component" value="Unassembled WGS sequence"/>
</dbReference>